<dbReference type="SUPFAM" id="SSF52540">
    <property type="entry name" value="P-loop containing nucleoside triphosphate hydrolases"/>
    <property type="match status" value="1"/>
</dbReference>
<evidence type="ECO:0000256" key="7">
    <source>
        <dbReference type="ARBA" id="ARBA00022840"/>
    </source>
</evidence>
<dbReference type="EC" id="2.7.4.9" evidence="2"/>
<dbReference type="Gene3D" id="3.40.50.300">
    <property type="entry name" value="P-loop containing nucleotide triphosphate hydrolases"/>
    <property type="match status" value="1"/>
</dbReference>
<dbReference type="PANTHER" id="PTHR10344">
    <property type="entry name" value="THYMIDYLATE KINASE"/>
    <property type="match status" value="1"/>
</dbReference>
<reference evidence="10" key="1">
    <citation type="journal article" date="2015" name="Nature">
        <title>Complex archaea that bridge the gap between prokaryotes and eukaryotes.</title>
        <authorList>
            <person name="Spang A."/>
            <person name="Saw J.H."/>
            <person name="Jorgensen S.L."/>
            <person name="Zaremba-Niedzwiedzka K."/>
            <person name="Martijn J."/>
            <person name="Lind A.E."/>
            <person name="van Eijk R."/>
            <person name="Schleper C."/>
            <person name="Guy L."/>
            <person name="Ettema T.J."/>
        </authorList>
    </citation>
    <scope>NUCLEOTIDE SEQUENCE</scope>
</reference>
<evidence type="ECO:0000256" key="2">
    <source>
        <dbReference type="ARBA" id="ARBA00012980"/>
    </source>
</evidence>
<gene>
    <name evidence="10" type="ORF">LCGC14_0698050</name>
</gene>
<organism evidence="10">
    <name type="scientific">marine sediment metagenome</name>
    <dbReference type="NCBI Taxonomy" id="412755"/>
    <lineage>
        <taxon>unclassified sequences</taxon>
        <taxon>metagenomes</taxon>
        <taxon>ecological metagenomes</taxon>
    </lineage>
</organism>
<dbReference type="CDD" id="cd01672">
    <property type="entry name" value="TMPK"/>
    <property type="match status" value="1"/>
</dbReference>
<evidence type="ECO:0000256" key="1">
    <source>
        <dbReference type="ARBA" id="ARBA00009776"/>
    </source>
</evidence>
<dbReference type="AlphaFoldDB" id="A0A0F9QNF2"/>
<evidence type="ECO:0000313" key="10">
    <source>
        <dbReference type="EMBL" id="KKN43959.1"/>
    </source>
</evidence>
<dbReference type="GO" id="GO:0006227">
    <property type="term" value="P:dUDP biosynthetic process"/>
    <property type="evidence" value="ECO:0007669"/>
    <property type="project" value="TreeGrafter"/>
</dbReference>
<keyword evidence="6" id="KW-0418">Kinase</keyword>
<sequence>MICYIAIEGIDGSGKDTQLHLLSARLDRDGLTPIILQEPSYGPHGRALRARLTDLPSDSLEQRALFTEDRRDHAARKILPALAFVRANPDFVLLQNRSVLSAAAYQPLGREDADLKRTIEEQLSFTPLPDLTIVLDVPTEVALQRISGRRLLHSLERSEILEAVRQRYQKLADLYSQVVLVDGTAPPDQVRNSIRDKLARAGLGEQS</sequence>
<dbReference type="NCBIfam" id="TIGR00041">
    <property type="entry name" value="DTMP_kinase"/>
    <property type="match status" value="1"/>
</dbReference>
<dbReference type="GO" id="GO:0006235">
    <property type="term" value="P:dTTP biosynthetic process"/>
    <property type="evidence" value="ECO:0007669"/>
    <property type="project" value="TreeGrafter"/>
</dbReference>
<evidence type="ECO:0000256" key="5">
    <source>
        <dbReference type="ARBA" id="ARBA00022741"/>
    </source>
</evidence>
<keyword evidence="7" id="KW-0067">ATP-binding</keyword>
<dbReference type="GO" id="GO:0005524">
    <property type="term" value="F:ATP binding"/>
    <property type="evidence" value="ECO:0007669"/>
    <property type="project" value="UniProtKB-KW"/>
</dbReference>
<accession>A0A0F9QNF2</accession>
<comment type="caution">
    <text evidence="10">The sequence shown here is derived from an EMBL/GenBank/DDBJ whole genome shotgun (WGS) entry which is preliminary data.</text>
</comment>
<keyword evidence="3" id="KW-0808">Transferase</keyword>
<feature type="domain" description="Thymidylate kinase-like" evidence="9">
    <location>
        <begin position="7"/>
        <end position="194"/>
    </location>
</feature>
<dbReference type="InterPro" id="IPR027417">
    <property type="entry name" value="P-loop_NTPase"/>
</dbReference>
<dbReference type="Pfam" id="PF02223">
    <property type="entry name" value="Thymidylate_kin"/>
    <property type="match status" value="1"/>
</dbReference>
<keyword evidence="4" id="KW-0545">Nucleotide biosynthesis</keyword>
<name>A0A0F9QNF2_9ZZZZ</name>
<comment type="similarity">
    <text evidence="1">Belongs to the thymidylate kinase family.</text>
</comment>
<comment type="catalytic activity">
    <reaction evidence="8">
        <text>dTMP + ATP = dTDP + ADP</text>
        <dbReference type="Rhea" id="RHEA:13517"/>
        <dbReference type="ChEBI" id="CHEBI:30616"/>
        <dbReference type="ChEBI" id="CHEBI:58369"/>
        <dbReference type="ChEBI" id="CHEBI:63528"/>
        <dbReference type="ChEBI" id="CHEBI:456216"/>
        <dbReference type="EC" id="2.7.4.9"/>
    </reaction>
</comment>
<dbReference type="InterPro" id="IPR039430">
    <property type="entry name" value="Thymidylate_kin-like_dom"/>
</dbReference>
<evidence type="ECO:0000256" key="3">
    <source>
        <dbReference type="ARBA" id="ARBA00022679"/>
    </source>
</evidence>
<keyword evidence="5" id="KW-0547">Nucleotide-binding</keyword>
<dbReference type="HAMAP" id="MF_00165">
    <property type="entry name" value="Thymidylate_kinase"/>
    <property type="match status" value="1"/>
</dbReference>
<protein>
    <recommendedName>
        <fullName evidence="2">dTMP kinase</fullName>
        <ecNumber evidence="2">2.7.4.9</ecNumber>
    </recommendedName>
</protein>
<evidence type="ECO:0000256" key="8">
    <source>
        <dbReference type="ARBA" id="ARBA00048743"/>
    </source>
</evidence>
<proteinExistence type="inferred from homology"/>
<dbReference type="GO" id="GO:0006233">
    <property type="term" value="P:dTDP biosynthetic process"/>
    <property type="evidence" value="ECO:0007669"/>
    <property type="project" value="InterPro"/>
</dbReference>
<dbReference type="GO" id="GO:0005829">
    <property type="term" value="C:cytosol"/>
    <property type="evidence" value="ECO:0007669"/>
    <property type="project" value="TreeGrafter"/>
</dbReference>
<dbReference type="EMBL" id="LAZR01001479">
    <property type="protein sequence ID" value="KKN43959.1"/>
    <property type="molecule type" value="Genomic_DNA"/>
</dbReference>
<dbReference type="GO" id="GO:0004798">
    <property type="term" value="F:dTMP kinase activity"/>
    <property type="evidence" value="ECO:0007669"/>
    <property type="project" value="UniProtKB-EC"/>
</dbReference>
<dbReference type="InterPro" id="IPR018094">
    <property type="entry name" value="Thymidylate_kinase"/>
</dbReference>
<evidence type="ECO:0000256" key="4">
    <source>
        <dbReference type="ARBA" id="ARBA00022727"/>
    </source>
</evidence>
<evidence type="ECO:0000259" key="9">
    <source>
        <dbReference type="Pfam" id="PF02223"/>
    </source>
</evidence>
<evidence type="ECO:0000256" key="6">
    <source>
        <dbReference type="ARBA" id="ARBA00022777"/>
    </source>
</evidence>
<dbReference type="PANTHER" id="PTHR10344:SF4">
    <property type="entry name" value="UMP-CMP KINASE 2, MITOCHONDRIAL"/>
    <property type="match status" value="1"/>
</dbReference>